<evidence type="ECO:0000313" key="1">
    <source>
        <dbReference type="Proteomes" id="UP000887576"/>
    </source>
</evidence>
<evidence type="ECO:0000313" key="2">
    <source>
        <dbReference type="WBParaSite" id="JU765_v2.g16288.t1"/>
    </source>
</evidence>
<sequence>MFFLISITFAITTMSFFTCIGIQTLVKHAAGNYNFKSFALAFGMADISLQVVWLVGMFLLYRRELRIYKLYFRDNRSVGKGIRPPRRFTPGTNSNANLQENPTLGVKRVTLPGRSIEQIGEEENVL</sequence>
<dbReference type="Proteomes" id="UP000887576">
    <property type="component" value="Unplaced"/>
</dbReference>
<dbReference type="WBParaSite" id="JU765_v2.g16288.t1">
    <property type="protein sequence ID" value="JU765_v2.g16288.t1"/>
    <property type="gene ID" value="JU765_v2.g16288"/>
</dbReference>
<reference evidence="2" key="1">
    <citation type="submission" date="2022-11" db="UniProtKB">
        <authorList>
            <consortium name="WormBaseParasite"/>
        </authorList>
    </citation>
    <scope>IDENTIFICATION</scope>
</reference>
<name>A0AC34QHN9_9BILA</name>
<organism evidence="1 2">
    <name type="scientific">Panagrolaimus sp. JU765</name>
    <dbReference type="NCBI Taxonomy" id="591449"/>
    <lineage>
        <taxon>Eukaryota</taxon>
        <taxon>Metazoa</taxon>
        <taxon>Ecdysozoa</taxon>
        <taxon>Nematoda</taxon>
        <taxon>Chromadorea</taxon>
        <taxon>Rhabditida</taxon>
        <taxon>Tylenchina</taxon>
        <taxon>Panagrolaimomorpha</taxon>
        <taxon>Panagrolaimoidea</taxon>
        <taxon>Panagrolaimidae</taxon>
        <taxon>Panagrolaimus</taxon>
    </lineage>
</organism>
<accession>A0AC34QHN9</accession>
<protein>
    <submittedName>
        <fullName evidence="2">Uncharacterized protein</fullName>
    </submittedName>
</protein>
<proteinExistence type="predicted"/>